<dbReference type="RefSeq" id="WP_254684433.1">
    <property type="nucleotide sequence ID" value="NZ_MIPT01000001.1"/>
</dbReference>
<evidence type="ECO:0000313" key="3">
    <source>
        <dbReference type="EMBL" id="OHT20429.1"/>
    </source>
</evidence>
<proteinExistence type="predicted"/>
<evidence type="ECO:0000313" key="4">
    <source>
        <dbReference type="Proteomes" id="UP000179467"/>
    </source>
</evidence>
<name>A0A1S1HDW4_9SPHN</name>
<dbReference type="Pfam" id="PF12849">
    <property type="entry name" value="PBP_like_2"/>
    <property type="match status" value="1"/>
</dbReference>
<organism evidence="3 4">
    <name type="scientific">Edaphosphingomonas haloaromaticamans</name>
    <dbReference type="NCBI Taxonomy" id="653954"/>
    <lineage>
        <taxon>Bacteria</taxon>
        <taxon>Pseudomonadati</taxon>
        <taxon>Pseudomonadota</taxon>
        <taxon>Alphaproteobacteria</taxon>
        <taxon>Sphingomonadales</taxon>
        <taxon>Rhizorhabdaceae</taxon>
        <taxon>Edaphosphingomonas</taxon>
    </lineage>
</organism>
<sequence length="350" mass="37168">MAKLHYLIGMAALALAGCQGQDGGDAGGAARDQIRAVGSSTVYPFTTAVAEQFPRKFPSFKAPIVESTGTGAGLKQFCAGVGAQFPDIANASRRIKKSELDDCVKNGVSELVEIQIGIDGIALGESKAGAEMALTEEDIYKALAANPYGKPNTAKTWKDVNPALPAIAIKVFGPPPTSGTRDAFAELILEKGCDANAEMKALKTTDKERHQAVCTKIREDGAYVESGENDNLIVQKLVANPDALGVFGYSFLEENLDKVRGVKLQGVAPTYDTIASYEYPGARPLFIYVKSAHLKAIPGLKEFVAEYAGAWDPDSGYLKRRGLIAAPADVRAKNLDIATKLTPMDPATVN</sequence>
<accession>A0A1S1HDW4</accession>
<comment type="caution">
    <text evidence="3">The sequence shown here is derived from an EMBL/GenBank/DDBJ whole genome shotgun (WGS) entry which is preliminary data.</text>
</comment>
<keyword evidence="4" id="KW-1185">Reference proteome</keyword>
<dbReference type="InterPro" id="IPR024370">
    <property type="entry name" value="PBP_domain"/>
</dbReference>
<reference evidence="3 4" key="1">
    <citation type="submission" date="2016-09" db="EMBL/GenBank/DDBJ databases">
        <title>Metabolic pathway, cell adaptation mechanisms and a novel monoxygenase revealed through proteogenomic-transcription analysis of a Sphingomonas haloaromaticamans strain degrading the fungicide ortho-phenylphenol.</title>
        <authorList>
            <person name="Perruchon C."/>
            <person name="Papadopoulou E.S."/>
            <person name="Rousidou C."/>
            <person name="Vasileiadis S."/>
            <person name="Tanou G."/>
            <person name="Amoutzias G."/>
            <person name="Molassiotis A."/>
            <person name="Karpouzas D.G."/>
        </authorList>
    </citation>
    <scope>NUCLEOTIDE SEQUENCE [LARGE SCALE GENOMIC DNA]</scope>
    <source>
        <strain evidence="3 4">P3</strain>
    </source>
</reference>
<keyword evidence="1" id="KW-0732">Signal</keyword>
<dbReference type="PROSITE" id="PS51257">
    <property type="entry name" value="PROKAR_LIPOPROTEIN"/>
    <property type="match status" value="1"/>
</dbReference>
<dbReference type="Gene3D" id="3.40.190.10">
    <property type="entry name" value="Periplasmic binding protein-like II"/>
    <property type="match status" value="2"/>
</dbReference>
<dbReference type="EMBL" id="MIPT01000001">
    <property type="protein sequence ID" value="OHT20429.1"/>
    <property type="molecule type" value="Genomic_DNA"/>
</dbReference>
<dbReference type="Proteomes" id="UP000179467">
    <property type="component" value="Unassembled WGS sequence"/>
</dbReference>
<evidence type="ECO:0000256" key="1">
    <source>
        <dbReference type="ARBA" id="ARBA00022729"/>
    </source>
</evidence>
<dbReference type="PANTHER" id="PTHR30570:SF1">
    <property type="entry name" value="PHOSPHATE-BINDING PROTEIN PSTS"/>
    <property type="match status" value="1"/>
</dbReference>
<dbReference type="AlphaFoldDB" id="A0A1S1HDW4"/>
<dbReference type="SUPFAM" id="SSF53850">
    <property type="entry name" value="Periplasmic binding protein-like II"/>
    <property type="match status" value="1"/>
</dbReference>
<protein>
    <submittedName>
        <fullName evidence="3">Phosphate-binding protein PstS</fullName>
    </submittedName>
</protein>
<dbReference type="InterPro" id="IPR050811">
    <property type="entry name" value="Phosphate_ABC_transporter"/>
</dbReference>
<feature type="domain" description="PBP" evidence="2">
    <location>
        <begin position="25"/>
        <end position="307"/>
    </location>
</feature>
<evidence type="ECO:0000259" key="2">
    <source>
        <dbReference type="Pfam" id="PF12849"/>
    </source>
</evidence>
<dbReference type="PANTHER" id="PTHR30570">
    <property type="entry name" value="PERIPLASMIC PHOSPHATE BINDING COMPONENT OF PHOSPHATE ABC TRANSPORTER"/>
    <property type="match status" value="1"/>
</dbReference>
<gene>
    <name evidence="3" type="primary">pstS</name>
    <name evidence="3" type="ORF">BHE75_02427</name>
</gene>